<dbReference type="GO" id="GO:0005524">
    <property type="term" value="F:ATP binding"/>
    <property type="evidence" value="ECO:0007669"/>
    <property type="project" value="UniProtKB-KW"/>
</dbReference>
<dbReference type="InterPro" id="IPR013029">
    <property type="entry name" value="YchF_C"/>
</dbReference>
<keyword evidence="1" id="KW-0547">Nucleotide-binding</keyword>
<keyword evidence="2" id="KW-0067">ATP-binding</keyword>
<gene>
    <name evidence="4" type="primary">ychF_50</name>
    <name evidence="4" type="ORF">SDC9_192370</name>
</gene>
<dbReference type="PANTHER" id="PTHR23305">
    <property type="entry name" value="OBG GTPASE FAMILY"/>
    <property type="match status" value="1"/>
</dbReference>
<dbReference type="Gene3D" id="3.10.20.30">
    <property type="match status" value="1"/>
</dbReference>
<dbReference type="InterPro" id="IPR012675">
    <property type="entry name" value="Beta-grasp_dom_sf"/>
</dbReference>
<dbReference type="GO" id="GO:0005737">
    <property type="term" value="C:cytoplasm"/>
    <property type="evidence" value="ECO:0007669"/>
    <property type="project" value="TreeGrafter"/>
</dbReference>
<sequence length="95" mass="10598">MLLRAFAAAGYICFLTVGGKENRAWPIRKGITAWEAGGTIHTDIQKGFIRAEIIGFADLVEAGGETQAKRAGKQRLETKQYVMQDYDVVNFRFSK</sequence>
<evidence type="ECO:0000313" key="4">
    <source>
        <dbReference type="EMBL" id="MPN44803.1"/>
    </source>
</evidence>
<accession>A0A645IBJ7</accession>
<proteinExistence type="predicted"/>
<comment type="caution">
    <text evidence="4">The sequence shown here is derived from an EMBL/GenBank/DDBJ whole genome shotgun (WGS) entry which is preliminary data.</text>
</comment>
<dbReference type="EMBL" id="VSSQ01104211">
    <property type="protein sequence ID" value="MPN44803.1"/>
    <property type="molecule type" value="Genomic_DNA"/>
</dbReference>
<evidence type="ECO:0000259" key="3">
    <source>
        <dbReference type="Pfam" id="PF06071"/>
    </source>
</evidence>
<dbReference type="Pfam" id="PF06071">
    <property type="entry name" value="YchF-GTPase_C"/>
    <property type="match status" value="1"/>
</dbReference>
<dbReference type="GO" id="GO:0016887">
    <property type="term" value="F:ATP hydrolysis activity"/>
    <property type="evidence" value="ECO:0007669"/>
    <property type="project" value="TreeGrafter"/>
</dbReference>
<evidence type="ECO:0000256" key="1">
    <source>
        <dbReference type="ARBA" id="ARBA00022741"/>
    </source>
</evidence>
<dbReference type="SUPFAM" id="SSF81271">
    <property type="entry name" value="TGS-like"/>
    <property type="match status" value="1"/>
</dbReference>
<name>A0A645IBJ7_9ZZZZ</name>
<dbReference type="AlphaFoldDB" id="A0A645IBJ7"/>
<reference evidence="4" key="1">
    <citation type="submission" date="2019-08" db="EMBL/GenBank/DDBJ databases">
        <authorList>
            <person name="Kucharzyk K."/>
            <person name="Murdoch R.W."/>
            <person name="Higgins S."/>
            <person name="Loffler F."/>
        </authorList>
    </citation>
    <scope>NUCLEOTIDE SEQUENCE</scope>
</reference>
<organism evidence="4">
    <name type="scientific">bioreactor metagenome</name>
    <dbReference type="NCBI Taxonomy" id="1076179"/>
    <lineage>
        <taxon>unclassified sequences</taxon>
        <taxon>metagenomes</taxon>
        <taxon>ecological metagenomes</taxon>
    </lineage>
</organism>
<evidence type="ECO:0000256" key="2">
    <source>
        <dbReference type="ARBA" id="ARBA00022840"/>
    </source>
</evidence>
<dbReference type="InterPro" id="IPR012676">
    <property type="entry name" value="TGS-like"/>
</dbReference>
<protein>
    <submittedName>
        <fullName evidence="4">Ribosome-binding ATPase YchF</fullName>
    </submittedName>
</protein>
<dbReference type="FunFam" id="3.10.20.30:FF:000001">
    <property type="entry name" value="Ribosome-binding ATPase YchF"/>
    <property type="match status" value="1"/>
</dbReference>
<dbReference type="PANTHER" id="PTHR23305:SF18">
    <property type="entry name" value="OBG-TYPE G DOMAIN-CONTAINING PROTEIN"/>
    <property type="match status" value="1"/>
</dbReference>
<feature type="domain" description="YchF C-terminal" evidence="3">
    <location>
        <begin position="12"/>
        <end position="93"/>
    </location>
</feature>